<sequence>MNLESRIVYERYMAAFFKVTKRMYNELRNSLEDELTLEQYQLIDYIAARGEVTSTELADVFSVGKSSITAITTRLTDREILKRNRDESDRRIVYLSLAEYGKELHSRTRTQIIDVISAYMVHYSKDEIEGFIQAFEKLANMMEKGSGEC</sequence>
<dbReference type="PRINTS" id="PR00598">
    <property type="entry name" value="HTHMARR"/>
</dbReference>
<comment type="caution">
    <text evidence="3">The sequence shown here is derived from an EMBL/GenBank/DDBJ whole genome shotgun (WGS) entry which is preliminary data.</text>
</comment>
<reference evidence="3 4" key="1">
    <citation type="submission" date="2021-03" db="EMBL/GenBank/DDBJ databases">
        <title>Antimicrobial resistance genes in bacteria isolated from Japanese honey, and their potential for conferring macrolide and lincosamide resistance in the American foulbrood pathogen Paenibacillus larvae.</title>
        <authorList>
            <person name="Okamoto M."/>
            <person name="Kumagai M."/>
            <person name="Kanamori H."/>
            <person name="Takamatsu D."/>
        </authorList>
    </citation>
    <scope>NUCLEOTIDE SEQUENCE [LARGE SCALE GENOMIC DNA]</scope>
    <source>
        <strain evidence="3 4">J41TS12</strain>
    </source>
</reference>
<dbReference type="EMBL" id="BORR01000003">
    <property type="protein sequence ID" value="GIO36319.1"/>
    <property type="molecule type" value="Genomic_DNA"/>
</dbReference>
<dbReference type="AlphaFoldDB" id="A0A919XP18"/>
<dbReference type="GO" id="GO:0003700">
    <property type="term" value="F:DNA-binding transcription factor activity"/>
    <property type="evidence" value="ECO:0007669"/>
    <property type="project" value="InterPro"/>
</dbReference>
<feature type="domain" description="HTH marR-type" evidence="2">
    <location>
        <begin position="9"/>
        <end position="140"/>
    </location>
</feature>
<dbReference type="RefSeq" id="WP_249412889.1">
    <property type="nucleotide sequence ID" value="NZ_BORR01000003.1"/>
</dbReference>
<name>A0A919XP18_9BACL</name>
<dbReference type="Proteomes" id="UP000681162">
    <property type="component" value="Unassembled WGS sequence"/>
</dbReference>
<dbReference type="PANTHER" id="PTHR33164:SF99">
    <property type="entry name" value="MARR FAMILY REGULATORY PROTEIN"/>
    <property type="match status" value="1"/>
</dbReference>
<dbReference type="InterPro" id="IPR039422">
    <property type="entry name" value="MarR/SlyA-like"/>
</dbReference>
<evidence type="ECO:0000259" key="2">
    <source>
        <dbReference type="PROSITE" id="PS50995"/>
    </source>
</evidence>
<accession>A0A919XP18</accession>
<proteinExistence type="predicted"/>
<dbReference type="SUPFAM" id="SSF46785">
    <property type="entry name" value="Winged helix' DNA-binding domain"/>
    <property type="match status" value="1"/>
</dbReference>
<dbReference type="PANTHER" id="PTHR33164">
    <property type="entry name" value="TRANSCRIPTIONAL REGULATOR, MARR FAMILY"/>
    <property type="match status" value="1"/>
</dbReference>
<dbReference type="SMART" id="SM00347">
    <property type="entry name" value="HTH_MARR"/>
    <property type="match status" value="1"/>
</dbReference>
<keyword evidence="4" id="KW-1185">Reference proteome</keyword>
<dbReference type="Gene3D" id="1.10.10.10">
    <property type="entry name" value="Winged helix-like DNA-binding domain superfamily/Winged helix DNA-binding domain"/>
    <property type="match status" value="1"/>
</dbReference>
<dbReference type="InterPro" id="IPR036390">
    <property type="entry name" value="WH_DNA-bd_sf"/>
</dbReference>
<dbReference type="InterPro" id="IPR000835">
    <property type="entry name" value="HTH_MarR-typ"/>
</dbReference>
<dbReference type="InterPro" id="IPR036388">
    <property type="entry name" value="WH-like_DNA-bd_sf"/>
</dbReference>
<evidence type="ECO:0000313" key="3">
    <source>
        <dbReference type="EMBL" id="GIO36319.1"/>
    </source>
</evidence>
<protein>
    <submittedName>
        <fullName evidence="3">MarR family transcriptional regulator</fullName>
    </submittedName>
</protein>
<gene>
    <name evidence="3" type="ORF">J41TS12_11800</name>
</gene>
<evidence type="ECO:0000256" key="1">
    <source>
        <dbReference type="ARBA" id="ARBA00023125"/>
    </source>
</evidence>
<dbReference type="GO" id="GO:0003677">
    <property type="term" value="F:DNA binding"/>
    <property type="evidence" value="ECO:0007669"/>
    <property type="project" value="UniProtKB-KW"/>
</dbReference>
<keyword evidence="1" id="KW-0238">DNA-binding</keyword>
<dbReference type="GO" id="GO:0006950">
    <property type="term" value="P:response to stress"/>
    <property type="evidence" value="ECO:0007669"/>
    <property type="project" value="TreeGrafter"/>
</dbReference>
<dbReference type="Pfam" id="PF01047">
    <property type="entry name" value="MarR"/>
    <property type="match status" value="1"/>
</dbReference>
<dbReference type="PROSITE" id="PS50995">
    <property type="entry name" value="HTH_MARR_2"/>
    <property type="match status" value="1"/>
</dbReference>
<organism evidence="3 4">
    <name type="scientific">Paenibacillus antibioticophila</name>
    <dbReference type="NCBI Taxonomy" id="1274374"/>
    <lineage>
        <taxon>Bacteria</taxon>
        <taxon>Bacillati</taxon>
        <taxon>Bacillota</taxon>
        <taxon>Bacilli</taxon>
        <taxon>Bacillales</taxon>
        <taxon>Paenibacillaceae</taxon>
        <taxon>Paenibacillus</taxon>
    </lineage>
</organism>
<evidence type="ECO:0000313" key="4">
    <source>
        <dbReference type="Proteomes" id="UP000681162"/>
    </source>
</evidence>